<dbReference type="Proteomes" id="UP000541535">
    <property type="component" value="Unassembled WGS sequence"/>
</dbReference>
<dbReference type="RefSeq" id="WP_183443275.1">
    <property type="nucleotide sequence ID" value="NZ_JACHXD010000017.1"/>
</dbReference>
<protein>
    <submittedName>
        <fullName evidence="1">Uncharacterized protein</fullName>
    </submittedName>
</protein>
<reference evidence="1 2" key="1">
    <citation type="submission" date="2020-08" db="EMBL/GenBank/DDBJ databases">
        <title>Genomic Encyclopedia of Type Strains, Phase III (KMG-III): the genomes of soil and plant-associated and newly described type strains.</title>
        <authorList>
            <person name="Whitman W."/>
        </authorList>
    </citation>
    <scope>NUCLEOTIDE SEQUENCE [LARGE SCALE GENOMIC DNA]</scope>
    <source>
        <strain evidence="1 2">CECT 8897</strain>
    </source>
</reference>
<sequence length="142" mass="15567">MTPCAASRADATRLHFHVSLNEEHVFLDIALAPDAQIGLGERVHHYSLLTLARLRLADAQRGLDASSQGWVDVGCLSQMLGLDASHLNIQIHRARHQFAQAMPPQAQAAAIVERRRGEIRFGTLAFRITRGGNVEGEFPLPA</sequence>
<dbReference type="AlphaFoldDB" id="A0A7W5FW89"/>
<proteinExistence type="predicted"/>
<comment type="caution">
    <text evidence="1">The sequence shown here is derived from an EMBL/GenBank/DDBJ whole genome shotgun (WGS) entry which is preliminary data.</text>
</comment>
<organism evidence="1 2">
    <name type="scientific">Pseudoduganella violacea</name>
    <dbReference type="NCBI Taxonomy" id="1715466"/>
    <lineage>
        <taxon>Bacteria</taxon>
        <taxon>Pseudomonadati</taxon>
        <taxon>Pseudomonadota</taxon>
        <taxon>Betaproteobacteria</taxon>
        <taxon>Burkholderiales</taxon>
        <taxon>Oxalobacteraceae</taxon>
        <taxon>Telluria group</taxon>
        <taxon>Pseudoduganella</taxon>
    </lineage>
</organism>
<accession>A0A7W5FW89</accession>
<evidence type="ECO:0000313" key="2">
    <source>
        <dbReference type="Proteomes" id="UP000541535"/>
    </source>
</evidence>
<evidence type="ECO:0000313" key="1">
    <source>
        <dbReference type="EMBL" id="MBB3121579.1"/>
    </source>
</evidence>
<dbReference type="EMBL" id="JACHXD010000017">
    <property type="protein sequence ID" value="MBB3121579.1"/>
    <property type="molecule type" value="Genomic_DNA"/>
</dbReference>
<name>A0A7W5FW89_9BURK</name>
<keyword evidence="2" id="KW-1185">Reference proteome</keyword>
<gene>
    <name evidence="1" type="ORF">FHS03_004657</name>
</gene>